<feature type="domain" description="DUF4190" evidence="3">
    <location>
        <begin position="88"/>
        <end position="151"/>
    </location>
</feature>
<evidence type="ECO:0000256" key="1">
    <source>
        <dbReference type="SAM" id="MobiDB-lite"/>
    </source>
</evidence>
<comment type="caution">
    <text evidence="4">The sequence shown here is derived from an EMBL/GenBank/DDBJ whole genome shotgun (WGS) entry which is preliminary data.</text>
</comment>
<dbReference type="RefSeq" id="WP_378749237.1">
    <property type="nucleotide sequence ID" value="NZ_JBHSSV010000001.1"/>
</dbReference>
<keyword evidence="2" id="KW-0472">Membrane</keyword>
<evidence type="ECO:0000313" key="5">
    <source>
        <dbReference type="Proteomes" id="UP001597042"/>
    </source>
</evidence>
<feature type="region of interest" description="Disordered" evidence="1">
    <location>
        <begin position="1"/>
        <end position="64"/>
    </location>
</feature>
<organism evidence="4 5">
    <name type="scientific">Microbacterium koreense</name>
    <dbReference type="NCBI Taxonomy" id="323761"/>
    <lineage>
        <taxon>Bacteria</taxon>
        <taxon>Bacillati</taxon>
        <taxon>Actinomycetota</taxon>
        <taxon>Actinomycetes</taxon>
        <taxon>Micrococcales</taxon>
        <taxon>Microbacteriaceae</taxon>
        <taxon>Microbacterium</taxon>
    </lineage>
</organism>
<protein>
    <submittedName>
        <fullName evidence="4">DUF4190 domain-containing protein</fullName>
    </submittedName>
</protein>
<sequence length="170" mass="17212">MTTPENPSPHEPNGQGAAPSSPPHTGVTPPPPAPPYAAYPTPTAPPAGAGNYPPPPSYGGYPQPPQAGYAQQPAGYGYGYPQPRTNVLAVISMIASIVGAVWIIPFFGSLAGAIMGHIALRQVARTGEKGRGMALAGVLVGWIGLGLLVLLILAFVLFALAAASTSGSYT</sequence>
<dbReference type="InterPro" id="IPR025241">
    <property type="entry name" value="DUF4190"/>
</dbReference>
<feature type="compositionally biased region" description="Pro residues" evidence="1">
    <location>
        <begin position="28"/>
        <end position="45"/>
    </location>
</feature>
<keyword evidence="2" id="KW-1133">Transmembrane helix</keyword>
<dbReference type="Pfam" id="PF13828">
    <property type="entry name" value="DUF4190"/>
    <property type="match status" value="1"/>
</dbReference>
<reference evidence="5" key="1">
    <citation type="journal article" date="2019" name="Int. J. Syst. Evol. Microbiol.">
        <title>The Global Catalogue of Microorganisms (GCM) 10K type strain sequencing project: providing services to taxonomists for standard genome sequencing and annotation.</title>
        <authorList>
            <consortium name="The Broad Institute Genomics Platform"/>
            <consortium name="The Broad Institute Genome Sequencing Center for Infectious Disease"/>
            <person name="Wu L."/>
            <person name="Ma J."/>
        </authorList>
    </citation>
    <scope>NUCLEOTIDE SEQUENCE [LARGE SCALE GENOMIC DNA]</scope>
    <source>
        <strain evidence="5">CCUG 50754</strain>
    </source>
</reference>
<feature type="compositionally biased region" description="Pro residues" evidence="1">
    <location>
        <begin position="52"/>
        <end position="64"/>
    </location>
</feature>
<dbReference type="EMBL" id="JBHTIM010000001">
    <property type="protein sequence ID" value="MFD0781690.1"/>
    <property type="molecule type" value="Genomic_DNA"/>
</dbReference>
<gene>
    <name evidence="4" type="ORF">ACFQZV_10345</name>
</gene>
<dbReference type="Proteomes" id="UP001597042">
    <property type="component" value="Unassembled WGS sequence"/>
</dbReference>
<accession>A0ABW2ZSX4</accession>
<keyword evidence="5" id="KW-1185">Reference proteome</keyword>
<feature type="compositionally biased region" description="Pro residues" evidence="1">
    <location>
        <begin position="1"/>
        <end position="10"/>
    </location>
</feature>
<name>A0ABW2ZSX4_9MICO</name>
<feature type="transmembrane region" description="Helical" evidence="2">
    <location>
        <begin position="87"/>
        <end position="120"/>
    </location>
</feature>
<evidence type="ECO:0000256" key="2">
    <source>
        <dbReference type="SAM" id="Phobius"/>
    </source>
</evidence>
<evidence type="ECO:0000313" key="4">
    <source>
        <dbReference type="EMBL" id="MFD0781690.1"/>
    </source>
</evidence>
<proteinExistence type="predicted"/>
<feature type="transmembrane region" description="Helical" evidence="2">
    <location>
        <begin position="132"/>
        <end position="163"/>
    </location>
</feature>
<keyword evidence="2" id="KW-0812">Transmembrane</keyword>
<evidence type="ECO:0000259" key="3">
    <source>
        <dbReference type="Pfam" id="PF13828"/>
    </source>
</evidence>